<organism evidence="2 3">
    <name type="scientific">Rhodopirellula baltica (strain DSM 10527 / NCIMB 13988 / SH1)</name>
    <dbReference type="NCBI Taxonomy" id="243090"/>
    <lineage>
        <taxon>Bacteria</taxon>
        <taxon>Pseudomonadati</taxon>
        <taxon>Planctomycetota</taxon>
        <taxon>Planctomycetia</taxon>
        <taxon>Pirellulales</taxon>
        <taxon>Pirellulaceae</taxon>
        <taxon>Rhodopirellula</taxon>
    </lineage>
</organism>
<evidence type="ECO:0000256" key="1">
    <source>
        <dbReference type="SAM" id="Phobius"/>
    </source>
</evidence>
<dbReference type="EnsemblBacteria" id="CAD79201">
    <property type="protein sequence ID" value="CAD79201"/>
    <property type="gene ID" value="RB11589"/>
</dbReference>
<proteinExistence type="predicted"/>
<sequence length="236" mass="26552">MGTQARSTGLVELRLQKSKRCRRRKQNAQRSRVIAVRSRSNERSGTYRRRDSTDGSICQLHLRADESIKERMQQRRSVFPLFFLFIEVVFFIFVVPIFVGFIVVDFFPVVGAVEIVVVIIGVVRVFIILVFVLVVFILIIVVVTVLVVVIPVVVVEVIVFFVVELVAVLVQIVFFVFDHGRRIVRRCSIRIGCGCIQNGHGTGLIGVEGNGEFSGESFDRGDTHVRLLGGVQMLGF</sequence>
<feature type="transmembrane region" description="Helical" evidence="1">
    <location>
        <begin position="106"/>
        <end position="123"/>
    </location>
</feature>
<keyword evidence="1" id="KW-0812">Transmembrane</keyword>
<dbReference type="EMBL" id="BX294153">
    <property type="protein sequence ID" value="CAD79201.1"/>
    <property type="molecule type" value="Genomic_DNA"/>
</dbReference>
<feature type="transmembrane region" description="Helical" evidence="1">
    <location>
        <begin position="78"/>
        <end position="100"/>
    </location>
</feature>
<dbReference type="AlphaFoldDB" id="Q7UE47"/>
<dbReference type="HOGENOM" id="CLU_1174683_0_0_0"/>
<protein>
    <submittedName>
        <fullName evidence="2">Uncharacterized protein</fullName>
    </submittedName>
</protein>
<evidence type="ECO:0000313" key="2">
    <source>
        <dbReference type="EMBL" id="CAD79201.1"/>
    </source>
</evidence>
<name>Q7UE47_RHOBA</name>
<gene>
    <name evidence="2" type="ordered locus">RB11589</name>
</gene>
<reference evidence="2 3" key="1">
    <citation type="journal article" date="2003" name="Proc. Natl. Acad. Sci. U.S.A.">
        <title>Complete genome sequence of the marine planctomycete Pirellula sp. strain 1.</title>
        <authorList>
            <person name="Gloeckner F.O."/>
            <person name="Kube M."/>
            <person name="Bauer M."/>
            <person name="Teeling H."/>
            <person name="Lombardot T."/>
            <person name="Ludwig W."/>
            <person name="Gade D."/>
            <person name="Beck A."/>
            <person name="Borzym K."/>
            <person name="Heitmann K."/>
            <person name="Rabus R."/>
            <person name="Schlesner H."/>
            <person name="Amann R."/>
            <person name="Reinhardt R."/>
        </authorList>
    </citation>
    <scope>NUCLEOTIDE SEQUENCE [LARGE SCALE GENOMIC DNA]</scope>
    <source>
        <strain evidence="3">DSM 10527 / NCIMB 13988 / SH1</strain>
    </source>
</reference>
<dbReference type="KEGG" id="rba:RB11589"/>
<keyword evidence="3" id="KW-1185">Reference proteome</keyword>
<keyword evidence="1" id="KW-0472">Membrane</keyword>
<dbReference type="STRING" id="243090.RB11589"/>
<dbReference type="InParanoid" id="Q7UE47"/>
<keyword evidence="1" id="KW-1133">Transmembrane helix</keyword>
<feature type="transmembrane region" description="Helical" evidence="1">
    <location>
        <begin position="158"/>
        <end position="177"/>
    </location>
</feature>
<dbReference type="Proteomes" id="UP000001025">
    <property type="component" value="Chromosome"/>
</dbReference>
<accession>Q7UE47</accession>
<feature type="transmembrane region" description="Helical" evidence="1">
    <location>
        <begin position="130"/>
        <end position="152"/>
    </location>
</feature>
<evidence type="ECO:0000313" key="3">
    <source>
        <dbReference type="Proteomes" id="UP000001025"/>
    </source>
</evidence>